<evidence type="ECO:0000313" key="10">
    <source>
        <dbReference type="EMBL" id="MBT0652385.1"/>
    </source>
</evidence>
<feature type="domain" description="B12-binding" evidence="8">
    <location>
        <begin position="53"/>
        <end position="130"/>
    </location>
</feature>
<dbReference type="Pfam" id="PF04055">
    <property type="entry name" value="Radical_SAM"/>
    <property type="match status" value="1"/>
</dbReference>
<keyword evidence="6" id="KW-0408">Iron</keyword>
<evidence type="ECO:0000256" key="3">
    <source>
        <dbReference type="ARBA" id="ARBA00022679"/>
    </source>
</evidence>
<comment type="caution">
    <text evidence="10">The sequence shown here is derived from an EMBL/GenBank/DDBJ whole genome shotgun (WGS) entry which is preliminary data.</text>
</comment>
<comment type="cofactor">
    <cofactor evidence="1">
        <name>[4Fe-4S] cluster</name>
        <dbReference type="ChEBI" id="CHEBI:49883"/>
    </cofactor>
</comment>
<dbReference type="PANTHER" id="PTHR43409:SF7">
    <property type="entry name" value="BLL1977 PROTEIN"/>
    <property type="match status" value="1"/>
</dbReference>
<keyword evidence="7" id="KW-0411">Iron-sulfur</keyword>
<dbReference type="InterPro" id="IPR006638">
    <property type="entry name" value="Elp3/MiaA/NifB-like_rSAM"/>
</dbReference>
<evidence type="ECO:0000256" key="2">
    <source>
        <dbReference type="ARBA" id="ARBA00022603"/>
    </source>
</evidence>
<dbReference type="Proteomes" id="UP000756860">
    <property type="component" value="Unassembled WGS sequence"/>
</dbReference>
<dbReference type="SMART" id="SM00729">
    <property type="entry name" value="Elp3"/>
    <property type="match status" value="1"/>
</dbReference>
<dbReference type="InterPro" id="IPR023404">
    <property type="entry name" value="rSAM_horseshoe"/>
</dbReference>
<dbReference type="InterPro" id="IPR034466">
    <property type="entry name" value="Methyltransferase_Class_B"/>
</dbReference>
<keyword evidence="5" id="KW-0479">Metal-binding</keyword>
<organism evidence="10 11">
    <name type="scientific">Geomobilimonas luticola</name>
    <dbReference type="NCBI Taxonomy" id="1114878"/>
    <lineage>
        <taxon>Bacteria</taxon>
        <taxon>Pseudomonadati</taxon>
        <taxon>Thermodesulfobacteriota</taxon>
        <taxon>Desulfuromonadia</taxon>
        <taxon>Geobacterales</taxon>
        <taxon>Geobacteraceae</taxon>
        <taxon>Geomobilimonas</taxon>
    </lineage>
</organism>
<feature type="domain" description="Radical SAM core" evidence="9">
    <location>
        <begin position="154"/>
        <end position="372"/>
    </location>
</feature>
<accession>A0ABS5SB31</accession>
<dbReference type="CDD" id="cd02068">
    <property type="entry name" value="radical_SAM_B12_BD"/>
    <property type="match status" value="1"/>
</dbReference>
<evidence type="ECO:0000256" key="4">
    <source>
        <dbReference type="ARBA" id="ARBA00022691"/>
    </source>
</evidence>
<evidence type="ECO:0000256" key="5">
    <source>
        <dbReference type="ARBA" id="ARBA00022723"/>
    </source>
</evidence>
<dbReference type="Gene3D" id="3.40.50.280">
    <property type="entry name" value="Cobalamin-binding domain"/>
    <property type="match status" value="1"/>
</dbReference>
<dbReference type="EMBL" id="JAHCVK010000001">
    <property type="protein sequence ID" value="MBT0652385.1"/>
    <property type="molecule type" value="Genomic_DNA"/>
</dbReference>
<dbReference type="InterPro" id="IPR051198">
    <property type="entry name" value="BchE-like"/>
</dbReference>
<dbReference type="Pfam" id="PF13282">
    <property type="entry name" value="DUF4070"/>
    <property type="match status" value="1"/>
</dbReference>
<dbReference type="SFLD" id="SFLDG01123">
    <property type="entry name" value="methyltransferase_(Class_B)"/>
    <property type="match status" value="1"/>
</dbReference>
<dbReference type="InterPro" id="IPR007197">
    <property type="entry name" value="rSAM"/>
</dbReference>
<keyword evidence="2" id="KW-0489">Methyltransferase</keyword>
<keyword evidence="11" id="KW-1185">Reference proteome</keyword>
<dbReference type="Gene3D" id="3.80.30.20">
    <property type="entry name" value="tm_1862 like domain"/>
    <property type="match status" value="1"/>
</dbReference>
<dbReference type="PANTHER" id="PTHR43409">
    <property type="entry name" value="ANAEROBIC MAGNESIUM-PROTOPORPHYRIN IX MONOMETHYL ESTER CYCLASE-RELATED"/>
    <property type="match status" value="1"/>
</dbReference>
<keyword evidence="4" id="KW-0949">S-adenosyl-L-methionine</keyword>
<dbReference type="PROSITE" id="PS51332">
    <property type="entry name" value="B12_BINDING"/>
    <property type="match status" value="1"/>
</dbReference>
<dbReference type="SFLD" id="SFLDS00029">
    <property type="entry name" value="Radical_SAM"/>
    <property type="match status" value="1"/>
</dbReference>
<dbReference type="InterPro" id="IPR025274">
    <property type="entry name" value="DUF4070"/>
</dbReference>
<dbReference type="InterPro" id="IPR006158">
    <property type="entry name" value="Cobalamin-bd"/>
</dbReference>
<sequence length="433" mass="48676">MKLLLVSPGWERGRLWGELGFKFPSLSLAALAAVTPPAWEIALCDENMEPLPLDTDADLVALTAMTPQAPRAYRIAAEFKSRGKTVVMGGFHASNLPDEALQHVDAVVVGEGDLVWPQLLDDYRQGCLQRLYRSSSLIDMTAIPVARREIFAGKRYLLTNTLQTTRGCPFDCEFCSVTAFYGRKYRKRPVESVLAELETLRKANSFAFFVDDNLVADRKYAMELFAGMKGMEFKWLSHAPIDFARDREFIAAAGEAGCVGMFVGFESLNQQALSAMGKVTNTARSYLDDAKVFRDHGIGILGSFVLGYDGDTPDVFEQLLRFCEEARIEAAIFPILTPYPGTDVRRRLEAEGRITSNAWEDYDMEHVNFRPVGMSAAELQQGYDWLNRAFYSLPSMYRRIFKLHRSVQVFAPMNFGFRGALKRTRRTITGDVP</sequence>
<keyword evidence="3" id="KW-0808">Transferase</keyword>
<evidence type="ECO:0000259" key="8">
    <source>
        <dbReference type="PROSITE" id="PS51332"/>
    </source>
</evidence>
<name>A0ABS5SB31_9BACT</name>
<reference evidence="10 11" key="1">
    <citation type="submission" date="2021-05" db="EMBL/GenBank/DDBJ databases">
        <title>The draft genome of Geobacter luticola JCM 17780.</title>
        <authorList>
            <person name="Xu Z."/>
            <person name="Masuda Y."/>
            <person name="Itoh H."/>
            <person name="Senoo K."/>
        </authorList>
    </citation>
    <scope>NUCLEOTIDE SEQUENCE [LARGE SCALE GENOMIC DNA]</scope>
    <source>
        <strain evidence="10 11">JCM 17780</strain>
    </source>
</reference>
<protein>
    <submittedName>
        <fullName evidence="10">B12-binding domain-containing radical SAM protein</fullName>
    </submittedName>
</protein>
<dbReference type="InterPro" id="IPR058240">
    <property type="entry name" value="rSAM_sf"/>
</dbReference>
<evidence type="ECO:0000313" key="11">
    <source>
        <dbReference type="Proteomes" id="UP000756860"/>
    </source>
</evidence>
<dbReference type="PROSITE" id="PS51918">
    <property type="entry name" value="RADICAL_SAM"/>
    <property type="match status" value="1"/>
</dbReference>
<dbReference type="SUPFAM" id="SSF102114">
    <property type="entry name" value="Radical SAM enzymes"/>
    <property type="match status" value="1"/>
</dbReference>
<dbReference type="CDD" id="cd01335">
    <property type="entry name" value="Radical_SAM"/>
    <property type="match status" value="1"/>
</dbReference>
<proteinExistence type="predicted"/>
<evidence type="ECO:0000256" key="6">
    <source>
        <dbReference type="ARBA" id="ARBA00023004"/>
    </source>
</evidence>
<evidence type="ECO:0000256" key="1">
    <source>
        <dbReference type="ARBA" id="ARBA00001966"/>
    </source>
</evidence>
<evidence type="ECO:0000259" key="9">
    <source>
        <dbReference type="PROSITE" id="PS51918"/>
    </source>
</evidence>
<dbReference type="SFLD" id="SFLDG01082">
    <property type="entry name" value="B12-binding_domain_containing"/>
    <property type="match status" value="1"/>
</dbReference>
<dbReference type="RefSeq" id="WP_214174330.1">
    <property type="nucleotide sequence ID" value="NZ_JAHCVK010000001.1"/>
</dbReference>
<evidence type="ECO:0000256" key="7">
    <source>
        <dbReference type="ARBA" id="ARBA00023014"/>
    </source>
</evidence>
<gene>
    <name evidence="10" type="ORF">KI810_04905</name>
</gene>
<dbReference type="Pfam" id="PF02310">
    <property type="entry name" value="B12-binding"/>
    <property type="match status" value="1"/>
</dbReference>